<reference evidence="2" key="1">
    <citation type="submission" date="2022-10" db="EMBL/GenBank/DDBJ databases">
        <title>The WGS of Solirubrobacter phytolaccae KCTC 29190.</title>
        <authorList>
            <person name="Jiang Z."/>
        </authorList>
    </citation>
    <scope>NUCLEOTIDE SEQUENCE</scope>
    <source>
        <strain evidence="2">KCTC 29190</strain>
    </source>
</reference>
<dbReference type="Pfam" id="PF01613">
    <property type="entry name" value="Flavin_Reduct"/>
    <property type="match status" value="1"/>
</dbReference>
<dbReference type="PANTHER" id="PTHR43812:SF2">
    <property type="entry name" value="FLAVIN REDUCTASE LIKE DOMAIN-CONTAINING PROTEIN"/>
    <property type="match status" value="1"/>
</dbReference>
<protein>
    <submittedName>
        <fullName evidence="2">Flavin reductase family protein</fullName>
    </submittedName>
</protein>
<dbReference type="SMART" id="SM00903">
    <property type="entry name" value="Flavin_Reduct"/>
    <property type="match status" value="1"/>
</dbReference>
<keyword evidence="3" id="KW-1185">Reference proteome</keyword>
<evidence type="ECO:0000313" key="3">
    <source>
        <dbReference type="Proteomes" id="UP001147653"/>
    </source>
</evidence>
<proteinExistence type="predicted"/>
<accession>A0A9X3N7N7</accession>
<gene>
    <name evidence="2" type="ORF">OJ997_13200</name>
</gene>
<organism evidence="2 3">
    <name type="scientific">Solirubrobacter phytolaccae</name>
    <dbReference type="NCBI Taxonomy" id="1404360"/>
    <lineage>
        <taxon>Bacteria</taxon>
        <taxon>Bacillati</taxon>
        <taxon>Actinomycetota</taxon>
        <taxon>Thermoleophilia</taxon>
        <taxon>Solirubrobacterales</taxon>
        <taxon>Solirubrobacteraceae</taxon>
        <taxon>Solirubrobacter</taxon>
    </lineage>
</organism>
<dbReference type="SUPFAM" id="SSF50475">
    <property type="entry name" value="FMN-binding split barrel"/>
    <property type="match status" value="1"/>
</dbReference>
<dbReference type="GO" id="GO:0010181">
    <property type="term" value="F:FMN binding"/>
    <property type="evidence" value="ECO:0007669"/>
    <property type="project" value="InterPro"/>
</dbReference>
<name>A0A9X3N7N7_9ACTN</name>
<dbReference type="RefSeq" id="WP_270025569.1">
    <property type="nucleotide sequence ID" value="NZ_JAPDDP010000020.1"/>
</dbReference>
<dbReference type="GO" id="GO:0016646">
    <property type="term" value="F:oxidoreductase activity, acting on the CH-NH group of donors, NAD or NADP as acceptor"/>
    <property type="evidence" value="ECO:0007669"/>
    <property type="project" value="UniProtKB-ARBA"/>
</dbReference>
<comment type="caution">
    <text evidence="2">The sequence shown here is derived from an EMBL/GenBank/DDBJ whole genome shotgun (WGS) entry which is preliminary data.</text>
</comment>
<dbReference type="InterPro" id="IPR002563">
    <property type="entry name" value="Flavin_Rdtase-like_dom"/>
</dbReference>
<feature type="domain" description="Flavin reductase like" evidence="1">
    <location>
        <begin position="21"/>
        <end position="161"/>
    </location>
</feature>
<sequence>MVFYEPDKRDRELLPHDPFKAFVAPRPIGWVSTVDPDGAVNLAPYSYFNAVSDKPPTVMFSSSGPKDSVTFAAATGEFVWNMATWDLRTHMNETSATLPRGESEFERAGLAMAPSTLVAPPRVAAAPVAFECRVTQTVEVGVNLVTFGEVVGVHVDERYVVDGIFDITRVKPIARCGYRGDYAVVESLFQMVRPDFDS</sequence>
<evidence type="ECO:0000313" key="2">
    <source>
        <dbReference type="EMBL" id="MDA0181258.1"/>
    </source>
</evidence>
<dbReference type="Proteomes" id="UP001147653">
    <property type="component" value="Unassembled WGS sequence"/>
</dbReference>
<dbReference type="InterPro" id="IPR012349">
    <property type="entry name" value="Split_barrel_FMN-bd"/>
</dbReference>
<dbReference type="PANTHER" id="PTHR43812">
    <property type="entry name" value="BLR2425 PROTEIN"/>
    <property type="match status" value="1"/>
</dbReference>
<evidence type="ECO:0000259" key="1">
    <source>
        <dbReference type="SMART" id="SM00903"/>
    </source>
</evidence>
<dbReference type="AlphaFoldDB" id="A0A9X3N7N7"/>
<dbReference type="Gene3D" id="2.30.110.10">
    <property type="entry name" value="Electron Transport, Fmn-binding Protein, Chain A"/>
    <property type="match status" value="1"/>
</dbReference>
<dbReference type="EMBL" id="JAPDDP010000020">
    <property type="protein sequence ID" value="MDA0181258.1"/>
    <property type="molecule type" value="Genomic_DNA"/>
</dbReference>